<dbReference type="PANTHER" id="PTHR45931:SF3">
    <property type="entry name" value="RING ZINC FINGER-CONTAINING PROTEIN"/>
    <property type="match status" value="1"/>
</dbReference>
<dbReference type="Pfam" id="PF13639">
    <property type="entry name" value="zf-RING_2"/>
    <property type="match status" value="1"/>
</dbReference>
<sequence length="200" mass="22654">MLSFMRLHRSTSSNSEGRGTPSMAAMEEVLSTPLEQHHQQQHQQPSERRRFLHRSATFRSRSAEIPPDAGAAAPGRVPFRVSVLRAGGLLTTLGARRHVVYATQDAAFNYEAMLALDENNPRRGVRKIVMDQLPTSSAGRADLSCECHICMDAFKRGTHITQLPCEHRFCHGCIRKWLHDHRTCPVCRYEFPDCQTIFVK</sequence>
<dbReference type="PROSITE" id="PS00518">
    <property type="entry name" value="ZF_RING_1"/>
    <property type="match status" value="1"/>
</dbReference>
<reference evidence="7 8" key="1">
    <citation type="journal article" date="2024" name="Nat. Commun.">
        <title>Phylogenomics reveals the evolutionary origins of lichenization in chlorophyte algae.</title>
        <authorList>
            <person name="Puginier C."/>
            <person name="Libourel C."/>
            <person name="Otte J."/>
            <person name="Skaloud P."/>
            <person name="Haon M."/>
            <person name="Grisel S."/>
            <person name="Petersen M."/>
            <person name="Berrin J.G."/>
            <person name="Delaux P.M."/>
            <person name="Dal Grande F."/>
            <person name="Keller J."/>
        </authorList>
    </citation>
    <scope>NUCLEOTIDE SEQUENCE [LARGE SCALE GENOMIC DNA]</scope>
    <source>
        <strain evidence="7 8">SAG 216-7</strain>
    </source>
</reference>
<dbReference type="Gene3D" id="3.30.40.10">
    <property type="entry name" value="Zinc/RING finger domain, C3HC4 (zinc finger)"/>
    <property type="match status" value="1"/>
</dbReference>
<evidence type="ECO:0000313" key="8">
    <source>
        <dbReference type="Proteomes" id="UP001491310"/>
    </source>
</evidence>
<feature type="region of interest" description="Disordered" evidence="5">
    <location>
        <begin position="1"/>
        <end position="22"/>
    </location>
</feature>
<evidence type="ECO:0000313" key="7">
    <source>
        <dbReference type="EMBL" id="KAK9916450.1"/>
    </source>
</evidence>
<keyword evidence="1" id="KW-0479">Metal-binding</keyword>
<protein>
    <recommendedName>
        <fullName evidence="6">RING-type domain-containing protein</fullName>
    </recommendedName>
</protein>
<dbReference type="Proteomes" id="UP001491310">
    <property type="component" value="Unassembled WGS sequence"/>
</dbReference>
<evidence type="ECO:0000256" key="3">
    <source>
        <dbReference type="ARBA" id="ARBA00022833"/>
    </source>
</evidence>
<dbReference type="EMBL" id="JALJOT010000003">
    <property type="protein sequence ID" value="KAK9916450.1"/>
    <property type="molecule type" value="Genomic_DNA"/>
</dbReference>
<proteinExistence type="predicted"/>
<comment type="caution">
    <text evidence="7">The sequence shown here is derived from an EMBL/GenBank/DDBJ whole genome shotgun (WGS) entry which is preliminary data.</text>
</comment>
<evidence type="ECO:0000259" key="6">
    <source>
        <dbReference type="PROSITE" id="PS50089"/>
    </source>
</evidence>
<dbReference type="PROSITE" id="PS50089">
    <property type="entry name" value="ZF_RING_2"/>
    <property type="match status" value="1"/>
</dbReference>
<organism evidence="7 8">
    <name type="scientific">Coccomyxa subellipsoidea</name>
    <dbReference type="NCBI Taxonomy" id="248742"/>
    <lineage>
        <taxon>Eukaryota</taxon>
        <taxon>Viridiplantae</taxon>
        <taxon>Chlorophyta</taxon>
        <taxon>core chlorophytes</taxon>
        <taxon>Trebouxiophyceae</taxon>
        <taxon>Trebouxiophyceae incertae sedis</taxon>
        <taxon>Coccomyxaceae</taxon>
        <taxon>Coccomyxa</taxon>
    </lineage>
</organism>
<evidence type="ECO:0000256" key="2">
    <source>
        <dbReference type="ARBA" id="ARBA00022771"/>
    </source>
</evidence>
<dbReference type="PANTHER" id="PTHR45931">
    <property type="entry name" value="SI:CH211-59O9.10"/>
    <property type="match status" value="1"/>
</dbReference>
<evidence type="ECO:0000256" key="4">
    <source>
        <dbReference type="PROSITE-ProRule" id="PRU00175"/>
    </source>
</evidence>
<name>A0ABR2YYJ8_9CHLO</name>
<gene>
    <name evidence="7" type="ORF">WJX75_002723</name>
</gene>
<evidence type="ECO:0000256" key="5">
    <source>
        <dbReference type="SAM" id="MobiDB-lite"/>
    </source>
</evidence>
<keyword evidence="2 4" id="KW-0863">Zinc-finger</keyword>
<dbReference type="SUPFAM" id="SSF57850">
    <property type="entry name" value="RING/U-box"/>
    <property type="match status" value="1"/>
</dbReference>
<dbReference type="InterPro" id="IPR001841">
    <property type="entry name" value="Znf_RING"/>
</dbReference>
<accession>A0ABR2YYJ8</accession>
<dbReference type="InterPro" id="IPR013083">
    <property type="entry name" value="Znf_RING/FYVE/PHD"/>
</dbReference>
<keyword evidence="3" id="KW-0862">Zinc</keyword>
<dbReference type="InterPro" id="IPR017907">
    <property type="entry name" value="Znf_RING_CS"/>
</dbReference>
<evidence type="ECO:0000256" key="1">
    <source>
        <dbReference type="ARBA" id="ARBA00022723"/>
    </source>
</evidence>
<dbReference type="InterPro" id="IPR051834">
    <property type="entry name" value="RING_finger_E3_ligase"/>
</dbReference>
<keyword evidence="8" id="KW-1185">Reference proteome</keyword>
<dbReference type="SMART" id="SM00184">
    <property type="entry name" value="RING"/>
    <property type="match status" value="1"/>
</dbReference>
<feature type="domain" description="RING-type" evidence="6">
    <location>
        <begin position="147"/>
        <end position="188"/>
    </location>
</feature>